<evidence type="ECO:0000313" key="4">
    <source>
        <dbReference type="Proteomes" id="UP000704712"/>
    </source>
</evidence>
<organism evidence="3 4">
    <name type="scientific">Phytophthora infestans</name>
    <name type="common">Potato late blight agent</name>
    <name type="synonym">Botrytis infestans</name>
    <dbReference type="NCBI Taxonomy" id="4787"/>
    <lineage>
        <taxon>Eukaryota</taxon>
        <taxon>Sar</taxon>
        <taxon>Stramenopiles</taxon>
        <taxon>Oomycota</taxon>
        <taxon>Peronosporomycetes</taxon>
        <taxon>Peronosporales</taxon>
        <taxon>Peronosporaceae</taxon>
        <taxon>Phytophthora</taxon>
    </lineage>
</organism>
<name>A0A8S9V3Q0_PHYIN</name>
<gene>
    <name evidence="3" type="ORF">GN958_ATG02723</name>
    <name evidence="2" type="ORF">GN958_ATG12052</name>
</gene>
<evidence type="ECO:0000313" key="2">
    <source>
        <dbReference type="EMBL" id="KAF4138756.1"/>
    </source>
</evidence>
<feature type="compositionally biased region" description="Polar residues" evidence="1">
    <location>
        <begin position="1"/>
        <end position="19"/>
    </location>
</feature>
<feature type="non-terminal residue" evidence="3">
    <location>
        <position position="1"/>
    </location>
</feature>
<dbReference type="AlphaFoldDB" id="A0A8S9V3Q0"/>
<evidence type="ECO:0000313" key="3">
    <source>
        <dbReference type="EMBL" id="KAF4148086.1"/>
    </source>
</evidence>
<feature type="region of interest" description="Disordered" evidence="1">
    <location>
        <begin position="1"/>
        <end position="52"/>
    </location>
</feature>
<dbReference type="Proteomes" id="UP000704712">
    <property type="component" value="Unassembled WGS sequence"/>
</dbReference>
<reference evidence="3" key="1">
    <citation type="submission" date="2020-03" db="EMBL/GenBank/DDBJ databases">
        <title>Hybrid Assembly of Korean Phytophthora infestans isolates.</title>
        <authorList>
            <person name="Prokchorchik M."/>
            <person name="Lee Y."/>
            <person name="Seo J."/>
            <person name="Cho J.-H."/>
            <person name="Park Y.-E."/>
            <person name="Jang D.-C."/>
            <person name="Im J.-S."/>
            <person name="Choi J.-G."/>
            <person name="Park H.-J."/>
            <person name="Lee G.-B."/>
            <person name="Lee Y.-G."/>
            <person name="Hong S.-Y."/>
            <person name="Cho K."/>
            <person name="Sohn K.H."/>
        </authorList>
    </citation>
    <scope>NUCLEOTIDE SEQUENCE</scope>
    <source>
        <strain evidence="3">KR_2_A2</strain>
    </source>
</reference>
<feature type="non-terminal residue" evidence="3">
    <location>
        <position position="110"/>
    </location>
</feature>
<comment type="caution">
    <text evidence="3">The sequence shown here is derived from an EMBL/GenBank/DDBJ whole genome shotgun (WGS) entry which is preliminary data.</text>
</comment>
<feature type="compositionally biased region" description="Low complexity" evidence="1">
    <location>
        <begin position="26"/>
        <end position="52"/>
    </location>
</feature>
<accession>A0A8S9V3Q0</accession>
<dbReference type="EMBL" id="JAACNO010001632">
    <property type="protein sequence ID" value="KAF4138756.1"/>
    <property type="molecule type" value="Genomic_DNA"/>
</dbReference>
<proteinExistence type="predicted"/>
<evidence type="ECO:0000256" key="1">
    <source>
        <dbReference type="SAM" id="MobiDB-lite"/>
    </source>
</evidence>
<dbReference type="EMBL" id="JAACNO010000365">
    <property type="protein sequence ID" value="KAF4148086.1"/>
    <property type="molecule type" value="Genomic_DNA"/>
</dbReference>
<protein>
    <submittedName>
        <fullName evidence="3">Uncharacterized protein</fullName>
    </submittedName>
</protein>
<sequence>SDSENDTALLQALSTPVSHQQEDAKSSTSPAKTKKGSPASSVSSWSDDSTPPVVTCPRLHGVFSSWNALEAAFANYQSDTFQMYKLRTSNSINDPNRIRIKQAAKRGSVT</sequence>